<dbReference type="Proteomes" id="UP001230649">
    <property type="component" value="Unassembled WGS sequence"/>
</dbReference>
<name>A0ACC2V0D4_9TREE</name>
<gene>
    <name evidence="1" type="ORF">QFC20_007444</name>
</gene>
<accession>A0ACC2V0D4</accession>
<protein>
    <submittedName>
        <fullName evidence="1">Uncharacterized protein</fullName>
    </submittedName>
</protein>
<organism evidence="1 2">
    <name type="scientific">Naganishia adeliensis</name>
    <dbReference type="NCBI Taxonomy" id="92952"/>
    <lineage>
        <taxon>Eukaryota</taxon>
        <taxon>Fungi</taxon>
        <taxon>Dikarya</taxon>
        <taxon>Basidiomycota</taxon>
        <taxon>Agaricomycotina</taxon>
        <taxon>Tremellomycetes</taxon>
        <taxon>Filobasidiales</taxon>
        <taxon>Filobasidiaceae</taxon>
        <taxon>Naganishia</taxon>
    </lineage>
</organism>
<keyword evidence="2" id="KW-1185">Reference proteome</keyword>
<sequence>MSATLHQDSTTATKTADIVVEVEQLSPDNEQAVLSTPKNGETCNAPATVMVLEEKTKIENLDKEAKTALSSQTVTPTTSSQPTVVGVFPCLDTDKRSSSTPALVPEPHSVNPTQSAWARFRENIAHDPLNEPEFVNAYNDWKKRNRKERYERRRAWITAHGYKLGKVLRLVDKERSKEAWAAYQKKLAYMED</sequence>
<comment type="caution">
    <text evidence="1">The sequence shown here is derived from an EMBL/GenBank/DDBJ whole genome shotgun (WGS) entry which is preliminary data.</text>
</comment>
<dbReference type="EMBL" id="JASBWS010000182">
    <property type="protein sequence ID" value="KAJ9092171.1"/>
    <property type="molecule type" value="Genomic_DNA"/>
</dbReference>
<evidence type="ECO:0000313" key="1">
    <source>
        <dbReference type="EMBL" id="KAJ9092171.1"/>
    </source>
</evidence>
<evidence type="ECO:0000313" key="2">
    <source>
        <dbReference type="Proteomes" id="UP001230649"/>
    </source>
</evidence>
<reference evidence="1" key="1">
    <citation type="submission" date="2023-04" db="EMBL/GenBank/DDBJ databases">
        <title>Draft Genome sequencing of Naganishia species isolated from polar environments using Oxford Nanopore Technology.</title>
        <authorList>
            <person name="Leo P."/>
            <person name="Venkateswaran K."/>
        </authorList>
    </citation>
    <scope>NUCLEOTIDE SEQUENCE</scope>
    <source>
        <strain evidence="1">MNA-CCFEE 5262</strain>
    </source>
</reference>
<proteinExistence type="predicted"/>